<keyword evidence="8" id="KW-1185">Reference proteome</keyword>
<dbReference type="AlphaFoldDB" id="A0A316UZV0"/>
<dbReference type="InterPro" id="IPR051485">
    <property type="entry name" value="SR-CTD_assoc_factor"/>
</dbReference>
<dbReference type="Proteomes" id="UP000245884">
    <property type="component" value="Unassembled WGS sequence"/>
</dbReference>
<dbReference type="InterPro" id="IPR000504">
    <property type="entry name" value="RRM_dom"/>
</dbReference>
<feature type="region of interest" description="Disordered" evidence="3">
    <location>
        <begin position="305"/>
        <end position="389"/>
    </location>
</feature>
<feature type="compositionally biased region" description="Acidic residues" evidence="3">
    <location>
        <begin position="725"/>
        <end position="740"/>
    </location>
</feature>
<proteinExistence type="predicted"/>
<dbReference type="PANTHER" id="PTHR23140:SF0">
    <property type="entry name" value="U2 SNRNP-ASSOCIATED SURP MOTIF-CONTAINING PROTEIN"/>
    <property type="match status" value="1"/>
</dbReference>
<dbReference type="Pfam" id="PF01805">
    <property type="entry name" value="Surp"/>
    <property type="match status" value="1"/>
</dbReference>
<sequence length="740" mass="79162">MKAGGVRGVKSRYQREKEEAERKKAEQALAAEEAYKDFAAAMDGGRTRGTGGGEGARSKTMGFVSAGGTSAYAPSRQTQASSSSAAIPSAPKAMRLAESGAAKPTLKTMFGDDEEDDDDVQAPTKGNATSPPPVAPTSRTQSATSHGLGPPRTKSGGGGGAMSSFLTELQRTQADREERYKDQIATGRSVSSILAAAAAGARGTTGSRDTGDPATTNVCFLNLPANVTEMALGEFASKWGDVGSVKIMWPRGSDAQGGAGGGIIALRTSRSSGLFGFVSFMSREDAELAYSEGATTNWGGCALSTSWGKAMPPPPMPRFYASAERRDRGRGPLGREDEEGRERDMGQGRRKRKLSPGGSERPHRRQRRSRSPSPRSLLVRQVESSDPETAQLIRSIAERVRSYGPSFEKLVKEREASNPSFAWLRGRTDNDDDDHRATESDNCAQREYYQLLLNPRYEVSLPCKDFSDSGPTDLYSSDSGEDSERERVKSLSAKRRKMAPVASTTTIAGTTPLSTSSALSFDTTLLGPQARKRFEAMLRSLTLRRERIARAMCFAITHAHAAEIVVRILLRSLLIPTTPLPRKLARLYVLSDILHNSAGGGGGAGASSGEGATLPPNNVWRYRHCLEGDAIVGVFQHMGDVARSFPGIMKQEALRGQLRGVVDVWEGWLVFAPQTLEGCRAGIERGSAGAVGGAKGRGVDVDVEEGKAVPEPSSRDVRMTVAAGFDEDDDEDEDIDGEAL</sequence>
<feature type="compositionally biased region" description="Acidic residues" evidence="3">
    <location>
        <begin position="111"/>
        <end position="120"/>
    </location>
</feature>
<evidence type="ECO:0008006" key="9">
    <source>
        <dbReference type="Google" id="ProtNLM"/>
    </source>
</evidence>
<evidence type="ECO:0000313" key="7">
    <source>
        <dbReference type="EMBL" id="PWN28705.1"/>
    </source>
</evidence>
<feature type="region of interest" description="Disordered" evidence="3">
    <location>
        <begin position="422"/>
        <end position="441"/>
    </location>
</feature>
<protein>
    <recommendedName>
        <fullName evidence="9">CID domain-containing protein</fullName>
    </recommendedName>
</protein>
<evidence type="ECO:0000256" key="1">
    <source>
        <dbReference type="ARBA" id="ARBA00022884"/>
    </source>
</evidence>
<evidence type="ECO:0000256" key="2">
    <source>
        <dbReference type="PROSITE-ProRule" id="PRU00176"/>
    </source>
</evidence>
<feature type="compositionally biased region" description="Basic and acidic residues" evidence="3">
    <location>
        <begin position="323"/>
        <end position="347"/>
    </location>
</feature>
<feature type="domain" description="CID" evidence="6">
    <location>
        <begin position="526"/>
        <end position="687"/>
    </location>
</feature>
<dbReference type="GO" id="GO:0006396">
    <property type="term" value="P:RNA processing"/>
    <property type="evidence" value="ECO:0007669"/>
    <property type="project" value="InterPro"/>
</dbReference>
<evidence type="ECO:0000259" key="5">
    <source>
        <dbReference type="PROSITE" id="PS50128"/>
    </source>
</evidence>
<evidence type="ECO:0000313" key="8">
    <source>
        <dbReference type="Proteomes" id="UP000245884"/>
    </source>
</evidence>
<feature type="compositionally biased region" description="Basic and acidic residues" evidence="3">
    <location>
        <begin position="697"/>
        <end position="718"/>
    </location>
</feature>
<dbReference type="InterPro" id="IPR000061">
    <property type="entry name" value="Surp"/>
</dbReference>
<dbReference type="RefSeq" id="XP_025363317.1">
    <property type="nucleotide sequence ID" value="XM_025503353.1"/>
</dbReference>
<keyword evidence="1 2" id="KW-0694">RNA-binding</keyword>
<evidence type="ECO:0000256" key="3">
    <source>
        <dbReference type="SAM" id="MobiDB-lite"/>
    </source>
</evidence>
<dbReference type="InterPro" id="IPR035967">
    <property type="entry name" value="SWAP/Surp_sf"/>
</dbReference>
<dbReference type="InterPro" id="IPR006569">
    <property type="entry name" value="CID_dom"/>
</dbReference>
<feature type="region of interest" description="Disordered" evidence="3">
    <location>
        <begin position="689"/>
        <end position="740"/>
    </location>
</feature>
<feature type="region of interest" description="Disordered" evidence="3">
    <location>
        <begin position="41"/>
        <end position="163"/>
    </location>
</feature>
<dbReference type="EMBL" id="KZ819664">
    <property type="protein sequence ID" value="PWN28705.1"/>
    <property type="molecule type" value="Genomic_DNA"/>
</dbReference>
<dbReference type="GO" id="GO:0005634">
    <property type="term" value="C:nucleus"/>
    <property type="evidence" value="ECO:0007669"/>
    <property type="project" value="TreeGrafter"/>
</dbReference>
<feature type="region of interest" description="Disordered" evidence="3">
    <location>
        <begin position="1"/>
        <end position="25"/>
    </location>
</feature>
<dbReference type="Gene3D" id="1.10.10.790">
    <property type="entry name" value="Surp module"/>
    <property type="match status" value="1"/>
</dbReference>
<dbReference type="Gene3D" id="1.25.40.90">
    <property type="match status" value="1"/>
</dbReference>
<dbReference type="PANTHER" id="PTHR23140">
    <property type="entry name" value="RNA PROCESSING PROTEIN LD23810P"/>
    <property type="match status" value="1"/>
</dbReference>
<feature type="compositionally biased region" description="Basic and acidic residues" evidence="3">
    <location>
        <begin position="426"/>
        <end position="439"/>
    </location>
</feature>
<organism evidence="7 8">
    <name type="scientific">Jaminaea rosea</name>
    <dbReference type="NCBI Taxonomy" id="1569628"/>
    <lineage>
        <taxon>Eukaryota</taxon>
        <taxon>Fungi</taxon>
        <taxon>Dikarya</taxon>
        <taxon>Basidiomycota</taxon>
        <taxon>Ustilaginomycotina</taxon>
        <taxon>Exobasidiomycetes</taxon>
        <taxon>Microstromatales</taxon>
        <taxon>Microstromatales incertae sedis</taxon>
        <taxon>Jaminaea</taxon>
    </lineage>
</organism>
<gene>
    <name evidence="7" type="ORF">BDZ90DRAFT_128736</name>
</gene>
<dbReference type="PROSITE" id="PS51391">
    <property type="entry name" value="CID"/>
    <property type="match status" value="1"/>
</dbReference>
<dbReference type="PROSITE" id="PS50102">
    <property type="entry name" value="RRM"/>
    <property type="match status" value="1"/>
</dbReference>
<dbReference type="SMART" id="SM00582">
    <property type="entry name" value="RPR"/>
    <property type="match status" value="1"/>
</dbReference>
<dbReference type="InterPro" id="IPR035979">
    <property type="entry name" value="RBD_domain_sf"/>
</dbReference>
<evidence type="ECO:0000259" key="6">
    <source>
        <dbReference type="PROSITE" id="PS51391"/>
    </source>
</evidence>
<dbReference type="SUPFAM" id="SSF48464">
    <property type="entry name" value="ENTH/VHS domain"/>
    <property type="match status" value="1"/>
</dbReference>
<name>A0A316UZV0_9BASI</name>
<dbReference type="InterPro" id="IPR008942">
    <property type="entry name" value="ENTH_VHS"/>
</dbReference>
<reference evidence="7 8" key="1">
    <citation type="journal article" date="2018" name="Mol. Biol. Evol.">
        <title>Broad Genomic Sampling Reveals a Smut Pathogenic Ancestry of the Fungal Clade Ustilaginomycotina.</title>
        <authorList>
            <person name="Kijpornyongpan T."/>
            <person name="Mondo S.J."/>
            <person name="Barry K."/>
            <person name="Sandor L."/>
            <person name="Lee J."/>
            <person name="Lipzen A."/>
            <person name="Pangilinan J."/>
            <person name="LaButti K."/>
            <person name="Hainaut M."/>
            <person name="Henrissat B."/>
            <person name="Grigoriev I.V."/>
            <person name="Spatafora J.W."/>
            <person name="Aime M.C."/>
        </authorList>
    </citation>
    <scope>NUCLEOTIDE SEQUENCE [LARGE SCALE GENOMIC DNA]</scope>
    <source>
        <strain evidence="7 8">MCA 5214</strain>
    </source>
</reference>
<evidence type="ECO:0000259" key="4">
    <source>
        <dbReference type="PROSITE" id="PS50102"/>
    </source>
</evidence>
<dbReference type="Gene3D" id="3.30.70.330">
    <property type="match status" value="1"/>
</dbReference>
<dbReference type="GeneID" id="37025176"/>
<accession>A0A316UZV0</accession>
<dbReference type="GO" id="GO:0003723">
    <property type="term" value="F:RNA binding"/>
    <property type="evidence" value="ECO:0007669"/>
    <property type="project" value="UniProtKB-UniRule"/>
</dbReference>
<dbReference type="InterPro" id="IPR012677">
    <property type="entry name" value="Nucleotide-bd_a/b_plait_sf"/>
</dbReference>
<dbReference type="SUPFAM" id="SSF109905">
    <property type="entry name" value="Surp module (SWAP domain)"/>
    <property type="match status" value="1"/>
</dbReference>
<feature type="compositionally biased region" description="Low complexity" evidence="3">
    <location>
        <begin position="73"/>
        <end position="93"/>
    </location>
</feature>
<dbReference type="PROSITE" id="PS50128">
    <property type="entry name" value="SURP"/>
    <property type="match status" value="1"/>
</dbReference>
<feature type="region of interest" description="Disordered" evidence="3">
    <location>
        <begin position="470"/>
        <end position="495"/>
    </location>
</feature>
<feature type="domain" description="RRM" evidence="4">
    <location>
        <begin position="216"/>
        <end position="310"/>
    </location>
</feature>
<feature type="domain" description="SURP motif" evidence="5">
    <location>
        <begin position="392"/>
        <end position="436"/>
    </location>
</feature>
<dbReference type="SUPFAM" id="SSF54928">
    <property type="entry name" value="RNA-binding domain, RBD"/>
    <property type="match status" value="1"/>
</dbReference>
<feature type="compositionally biased region" description="Basic and acidic residues" evidence="3">
    <location>
        <begin position="13"/>
        <end position="25"/>
    </location>
</feature>
<dbReference type="STRING" id="1569628.A0A316UZV0"/>
<dbReference type="OrthoDB" id="377209at2759"/>